<keyword evidence="4 8" id="KW-1133">Transmembrane helix</keyword>
<dbReference type="InParanoid" id="A0A6I9SSS6"/>
<dbReference type="PANTHER" id="PTHR11654">
    <property type="entry name" value="OLIGOPEPTIDE TRANSPORTER-RELATED"/>
    <property type="match status" value="1"/>
</dbReference>
<feature type="compositionally biased region" description="Basic and acidic residues" evidence="7">
    <location>
        <begin position="17"/>
        <end position="33"/>
    </location>
</feature>
<protein>
    <submittedName>
        <fullName evidence="10">Protein NRT1/ PTR FAMILY 3.1-like isoform X1</fullName>
    </submittedName>
</protein>
<feature type="compositionally biased region" description="Basic and acidic residues" evidence="7">
    <location>
        <begin position="608"/>
        <end position="620"/>
    </location>
</feature>
<feature type="transmembrane region" description="Helical" evidence="8">
    <location>
        <begin position="511"/>
        <end position="536"/>
    </location>
</feature>
<dbReference type="InterPro" id="IPR036259">
    <property type="entry name" value="MFS_trans_sf"/>
</dbReference>
<evidence type="ECO:0000256" key="7">
    <source>
        <dbReference type="SAM" id="MobiDB-lite"/>
    </source>
</evidence>
<gene>
    <name evidence="10" type="primary">LOC105155926</name>
</gene>
<evidence type="ECO:0000256" key="3">
    <source>
        <dbReference type="ARBA" id="ARBA00022692"/>
    </source>
</evidence>
<evidence type="ECO:0000256" key="4">
    <source>
        <dbReference type="ARBA" id="ARBA00022989"/>
    </source>
</evidence>
<evidence type="ECO:0000313" key="10">
    <source>
        <dbReference type="RefSeq" id="XP_011070210.2"/>
    </source>
</evidence>
<sequence>MFHHLMEKFEVEKMKMSENGEEGKKEEHVEGKKLQQQQQLGGVRTMPFILANEVCDRFGASGFHANMITYLTQVLNLPLVKASNTLSNFGGTSNFTPLIGAFVADSFAGRFWTIIIGSIIYLLGMVMITTSAVLPQLRPPPCPTQENCQEASNKQLSVLYAALLLTSLGTGGLRPCVVTFAADQFDMSKMKTESRSWNFFNWYYFCMGMASLLALTVVVYIQDNVSWAWGLGIPTMAMGLSVVAFILGSSLYKKIKPGGSPFVRVAQVLAAAVKKRNVVGPADPGALYTNRELDADISTNGRLLHTDQFKWLDRAAVVADSDMKGSSKPNLWRLATVHRVEELKTIIRILPIWAASILHVASHSHLGSFTVQQARSMDRHLSPSFQIPPASMSIFSTLTVLTGLPLYERFFVPLARSYTGNPVGVTCLQRMGIGFGINIFATIASALIEIKRKAVAADQNLLDKPTAIIPISVFWLVPQYYLHGLAEVFMSVGHLEFLYDQSPESMRSTAAALFWIATAMGNYMSTVMVTLVHNYTGEKRNWLPDRNLNLGRLENYYWLVTGIQVINLIYYVICAWFYKYKPINEISETGSSDEDVESTNNTKPLSNDAKEDKQVELVRT</sequence>
<dbReference type="InterPro" id="IPR000109">
    <property type="entry name" value="POT_fam"/>
</dbReference>
<comment type="subcellular location">
    <subcellularLocation>
        <location evidence="1">Membrane</location>
        <topology evidence="1">Multi-pass membrane protein</topology>
    </subcellularLocation>
</comment>
<organism evidence="9 10">
    <name type="scientific">Sesamum indicum</name>
    <name type="common">Oriental sesame</name>
    <name type="synonym">Sesamum orientale</name>
    <dbReference type="NCBI Taxonomy" id="4182"/>
    <lineage>
        <taxon>Eukaryota</taxon>
        <taxon>Viridiplantae</taxon>
        <taxon>Streptophyta</taxon>
        <taxon>Embryophyta</taxon>
        <taxon>Tracheophyta</taxon>
        <taxon>Spermatophyta</taxon>
        <taxon>Magnoliopsida</taxon>
        <taxon>eudicotyledons</taxon>
        <taxon>Gunneridae</taxon>
        <taxon>Pentapetalae</taxon>
        <taxon>asterids</taxon>
        <taxon>lamiids</taxon>
        <taxon>Lamiales</taxon>
        <taxon>Pedaliaceae</taxon>
        <taxon>Sesamum</taxon>
    </lineage>
</organism>
<evidence type="ECO:0000256" key="6">
    <source>
        <dbReference type="ARBA" id="ARBA00044504"/>
    </source>
</evidence>
<dbReference type="GeneID" id="105155926"/>
<dbReference type="AlphaFoldDB" id="A0A6I9SSS6"/>
<evidence type="ECO:0000256" key="2">
    <source>
        <dbReference type="ARBA" id="ARBA00005982"/>
    </source>
</evidence>
<feature type="transmembrane region" description="Helical" evidence="8">
    <location>
        <begin position="385"/>
        <end position="407"/>
    </location>
</feature>
<evidence type="ECO:0000256" key="8">
    <source>
        <dbReference type="SAM" id="Phobius"/>
    </source>
</evidence>
<evidence type="ECO:0000256" key="5">
    <source>
        <dbReference type="ARBA" id="ARBA00023136"/>
    </source>
</evidence>
<feature type="region of interest" description="Disordered" evidence="7">
    <location>
        <begin position="589"/>
        <end position="620"/>
    </location>
</feature>
<dbReference type="RefSeq" id="XP_011070210.2">
    <property type="nucleotide sequence ID" value="XM_011071908.2"/>
</dbReference>
<reference evidence="10" key="1">
    <citation type="submission" date="2025-08" db="UniProtKB">
        <authorList>
            <consortium name="RefSeq"/>
        </authorList>
    </citation>
    <scope>IDENTIFICATION</scope>
</reference>
<keyword evidence="3 8" id="KW-0812">Transmembrane</keyword>
<keyword evidence="9" id="KW-1185">Reference proteome</keyword>
<feature type="transmembrane region" description="Helical" evidence="8">
    <location>
        <begin position="556"/>
        <end position="578"/>
    </location>
</feature>
<feature type="transmembrane region" description="Helical" evidence="8">
    <location>
        <begin position="157"/>
        <end position="181"/>
    </location>
</feature>
<comment type="similarity">
    <text evidence="6">Belongs to the major facilitator superfamily. Phosphate:H(+) symporter (TC 2.A.1.9) family.</text>
</comment>
<dbReference type="Pfam" id="PF00854">
    <property type="entry name" value="PTR2"/>
    <property type="match status" value="1"/>
</dbReference>
<dbReference type="OrthoDB" id="8904098at2759"/>
<feature type="region of interest" description="Disordered" evidence="7">
    <location>
        <begin position="17"/>
        <end position="36"/>
    </location>
</feature>
<keyword evidence="5 8" id="KW-0472">Membrane</keyword>
<dbReference type="Gene3D" id="1.20.1250.20">
    <property type="entry name" value="MFS general substrate transporter like domains"/>
    <property type="match status" value="1"/>
</dbReference>
<dbReference type="GO" id="GO:0022857">
    <property type="term" value="F:transmembrane transporter activity"/>
    <property type="evidence" value="ECO:0007669"/>
    <property type="project" value="InterPro"/>
</dbReference>
<comment type="similarity">
    <text evidence="2">Belongs to the major facilitator superfamily. Proton-dependent oligopeptide transporter (POT/PTR) (TC 2.A.17) family.</text>
</comment>
<dbReference type="KEGG" id="sind:105155926"/>
<accession>A0A6I9SSS6</accession>
<feature type="transmembrane region" description="Helical" evidence="8">
    <location>
        <begin position="202"/>
        <end position="221"/>
    </location>
</feature>
<evidence type="ECO:0000313" key="9">
    <source>
        <dbReference type="Proteomes" id="UP000504604"/>
    </source>
</evidence>
<dbReference type="Proteomes" id="UP000504604">
    <property type="component" value="Linkage group LG2"/>
</dbReference>
<proteinExistence type="inferred from homology"/>
<feature type="transmembrane region" description="Helical" evidence="8">
    <location>
        <begin position="111"/>
        <end position="137"/>
    </location>
</feature>
<feature type="transmembrane region" description="Helical" evidence="8">
    <location>
        <begin position="227"/>
        <end position="247"/>
    </location>
</feature>
<dbReference type="SUPFAM" id="SSF103473">
    <property type="entry name" value="MFS general substrate transporter"/>
    <property type="match status" value="1"/>
</dbReference>
<name>A0A6I9SSS6_SESIN</name>
<dbReference type="GO" id="GO:0016020">
    <property type="term" value="C:membrane"/>
    <property type="evidence" value="ECO:0007669"/>
    <property type="project" value="UniProtKB-SubCell"/>
</dbReference>
<evidence type="ECO:0000256" key="1">
    <source>
        <dbReference type="ARBA" id="ARBA00004141"/>
    </source>
</evidence>